<protein>
    <submittedName>
        <fullName evidence="2">Uncharacterized protein</fullName>
    </submittedName>
</protein>
<feature type="region of interest" description="Disordered" evidence="1">
    <location>
        <begin position="140"/>
        <end position="162"/>
    </location>
</feature>
<reference evidence="2 3" key="1">
    <citation type="journal article" date="2019" name="PLoS ONE">
        <title>Comparative genome analysis indicates high evolutionary potential of pathogenicity genes in Colletotrichum tanaceti.</title>
        <authorList>
            <person name="Lelwala R.V."/>
            <person name="Korhonen P.K."/>
            <person name="Young N.D."/>
            <person name="Scott J.B."/>
            <person name="Ades P.A."/>
            <person name="Gasser R.B."/>
            <person name="Taylor P.W.J."/>
        </authorList>
    </citation>
    <scope>NUCLEOTIDE SEQUENCE [LARGE SCALE GENOMIC DNA]</scope>
    <source>
        <strain evidence="2">BRIP57314</strain>
    </source>
</reference>
<comment type="caution">
    <text evidence="2">The sequence shown here is derived from an EMBL/GenBank/DDBJ whole genome shotgun (WGS) entry which is preliminary data.</text>
</comment>
<keyword evidence="3" id="KW-1185">Reference proteome</keyword>
<dbReference type="EMBL" id="PJEX01000224">
    <property type="protein sequence ID" value="TKW52722.1"/>
    <property type="molecule type" value="Genomic_DNA"/>
</dbReference>
<dbReference type="AlphaFoldDB" id="A0A4U6XCA3"/>
<evidence type="ECO:0000256" key="1">
    <source>
        <dbReference type="SAM" id="MobiDB-lite"/>
    </source>
</evidence>
<dbReference type="Proteomes" id="UP000310108">
    <property type="component" value="Unassembled WGS sequence"/>
</dbReference>
<feature type="compositionally biased region" description="Basic and acidic residues" evidence="1">
    <location>
        <begin position="52"/>
        <end position="68"/>
    </location>
</feature>
<accession>A0A4U6XCA3</accession>
<name>A0A4U6XCA3_9PEZI</name>
<feature type="compositionally biased region" description="Basic and acidic residues" evidence="1">
    <location>
        <begin position="321"/>
        <end position="345"/>
    </location>
</feature>
<organism evidence="2 3">
    <name type="scientific">Colletotrichum tanaceti</name>
    <dbReference type="NCBI Taxonomy" id="1306861"/>
    <lineage>
        <taxon>Eukaryota</taxon>
        <taxon>Fungi</taxon>
        <taxon>Dikarya</taxon>
        <taxon>Ascomycota</taxon>
        <taxon>Pezizomycotina</taxon>
        <taxon>Sordariomycetes</taxon>
        <taxon>Hypocreomycetidae</taxon>
        <taxon>Glomerellales</taxon>
        <taxon>Glomerellaceae</taxon>
        <taxon>Colletotrichum</taxon>
        <taxon>Colletotrichum destructivum species complex</taxon>
    </lineage>
</organism>
<gene>
    <name evidence="2" type="ORF">CTA1_11258</name>
</gene>
<evidence type="ECO:0000313" key="2">
    <source>
        <dbReference type="EMBL" id="TKW52722.1"/>
    </source>
</evidence>
<feature type="region of interest" description="Disordered" evidence="1">
    <location>
        <begin position="41"/>
        <end position="80"/>
    </location>
</feature>
<feature type="compositionally biased region" description="Basic and acidic residues" evidence="1">
    <location>
        <begin position="140"/>
        <end position="152"/>
    </location>
</feature>
<proteinExistence type="predicted"/>
<feature type="region of interest" description="Disordered" evidence="1">
    <location>
        <begin position="312"/>
        <end position="348"/>
    </location>
</feature>
<sequence>MIQRGLRPGLQIPVDPADVLVPGRFRGLVGQTVDVDRLREERAAVPPPGQPRELRRVRPLGEVDDGRRPRVLPGPQRPGLDVRQAARDAVLVRQRPRHLVDGLVPPRRDVEDVALDRGPVRVRGDGDVGLGAVVHVEGVHDGARRRRQEERPALGGGPGRDVEEGLVEARGAAVDVGGPDEDGGEDVGVVKDADGVRRPVGQEGDRVDGGLLRVRRQAGGSVVVRADAVVLAAGAEDDEGLPAAAAAGRREGAAAAAAAAAAAGRAQGPEEPDRVPVVGDVVGEVLGDRDDGVEGRGEVVLDRCVGGAIVDGADDGDDLLPGERRGGRGGPDEAVRRPPGRDEGARNGVADVAVGAGNKDGFRRHDRFVAWLWGGSRCLSFLKPSYPGFRSFLY</sequence>
<evidence type="ECO:0000313" key="3">
    <source>
        <dbReference type="Proteomes" id="UP000310108"/>
    </source>
</evidence>